<evidence type="ECO:0000313" key="4">
    <source>
        <dbReference type="EMBL" id="MFD1888670.1"/>
    </source>
</evidence>
<evidence type="ECO:0000313" key="5">
    <source>
        <dbReference type="Proteomes" id="UP001597326"/>
    </source>
</evidence>
<dbReference type="SUPFAM" id="SSF54637">
    <property type="entry name" value="Thioesterase/thiol ester dehydrase-isomerase"/>
    <property type="match status" value="1"/>
</dbReference>
<proteinExistence type="inferred from homology"/>
<feature type="domain" description="Thioesterase" evidence="3">
    <location>
        <begin position="50"/>
        <end position="126"/>
    </location>
</feature>
<keyword evidence="2 4" id="KW-0378">Hydrolase</keyword>
<dbReference type="Gene3D" id="3.10.129.10">
    <property type="entry name" value="Hotdog Thioesterase"/>
    <property type="match status" value="1"/>
</dbReference>
<dbReference type="CDD" id="cd03443">
    <property type="entry name" value="PaaI_thioesterase"/>
    <property type="match status" value="1"/>
</dbReference>
<dbReference type="InterPro" id="IPR029069">
    <property type="entry name" value="HotDog_dom_sf"/>
</dbReference>
<dbReference type="InterPro" id="IPR006683">
    <property type="entry name" value="Thioestr_dom"/>
</dbReference>
<dbReference type="GO" id="GO:0016787">
    <property type="term" value="F:hydrolase activity"/>
    <property type="evidence" value="ECO:0007669"/>
    <property type="project" value="UniProtKB-KW"/>
</dbReference>
<dbReference type="PANTHER" id="PTHR43240:SF5">
    <property type="entry name" value="1,4-DIHYDROXY-2-NAPHTHOYL-COA THIOESTERASE 1"/>
    <property type="match status" value="1"/>
</dbReference>
<protein>
    <submittedName>
        <fullName evidence="4">PaaI family thioesterase</fullName>
        <ecNumber evidence="4">3.1.2.-</ecNumber>
    </submittedName>
</protein>
<dbReference type="EC" id="3.1.2.-" evidence="4"/>
<dbReference type="PANTHER" id="PTHR43240">
    <property type="entry name" value="1,4-DIHYDROXY-2-NAPHTHOYL-COA THIOESTERASE 1"/>
    <property type="match status" value="1"/>
</dbReference>
<gene>
    <name evidence="4" type="ORF">ACFSCS_00515</name>
</gene>
<dbReference type="EMBL" id="JBHUFZ010000001">
    <property type="protein sequence ID" value="MFD1888670.1"/>
    <property type="molecule type" value="Genomic_DNA"/>
</dbReference>
<sequence>MLWETNPDLPEWATGMSSALDEKMGLEMLELSPERVSGRVPVEGNTQVAGIWHGGASAVMVESLGSMGAYAHARGFGRIAVGLDISVTHHRVTRTGWVTGVATPLQLGRSICSYQVELTDDEGHRVATGRLTCMLIDPPKSP</sequence>
<evidence type="ECO:0000256" key="2">
    <source>
        <dbReference type="ARBA" id="ARBA00022801"/>
    </source>
</evidence>
<evidence type="ECO:0000256" key="1">
    <source>
        <dbReference type="ARBA" id="ARBA00008324"/>
    </source>
</evidence>
<dbReference type="InterPro" id="IPR003736">
    <property type="entry name" value="PAAI_dom"/>
</dbReference>
<accession>A0ABW4RQX2</accession>
<organism evidence="4 5">
    <name type="scientific">Luteococcus peritonei</name>
    <dbReference type="NCBI Taxonomy" id="88874"/>
    <lineage>
        <taxon>Bacteria</taxon>
        <taxon>Bacillati</taxon>
        <taxon>Actinomycetota</taxon>
        <taxon>Actinomycetes</taxon>
        <taxon>Propionibacteriales</taxon>
        <taxon>Propionibacteriaceae</taxon>
        <taxon>Luteococcus</taxon>
    </lineage>
</organism>
<dbReference type="NCBIfam" id="TIGR00369">
    <property type="entry name" value="unchar_dom_1"/>
    <property type="match status" value="1"/>
</dbReference>
<dbReference type="Proteomes" id="UP001597326">
    <property type="component" value="Unassembled WGS sequence"/>
</dbReference>
<name>A0ABW4RQX2_9ACTN</name>
<dbReference type="Pfam" id="PF03061">
    <property type="entry name" value="4HBT"/>
    <property type="match status" value="1"/>
</dbReference>
<reference evidence="5" key="1">
    <citation type="journal article" date="2019" name="Int. J. Syst. Evol. Microbiol.">
        <title>The Global Catalogue of Microorganisms (GCM) 10K type strain sequencing project: providing services to taxonomists for standard genome sequencing and annotation.</title>
        <authorList>
            <consortium name="The Broad Institute Genomics Platform"/>
            <consortium name="The Broad Institute Genome Sequencing Center for Infectious Disease"/>
            <person name="Wu L."/>
            <person name="Ma J."/>
        </authorList>
    </citation>
    <scope>NUCLEOTIDE SEQUENCE [LARGE SCALE GENOMIC DNA]</scope>
    <source>
        <strain evidence="5">CAIM 431</strain>
    </source>
</reference>
<evidence type="ECO:0000259" key="3">
    <source>
        <dbReference type="Pfam" id="PF03061"/>
    </source>
</evidence>
<keyword evidence="5" id="KW-1185">Reference proteome</keyword>
<comment type="caution">
    <text evidence="4">The sequence shown here is derived from an EMBL/GenBank/DDBJ whole genome shotgun (WGS) entry which is preliminary data.</text>
</comment>
<comment type="similarity">
    <text evidence="1">Belongs to the thioesterase PaaI family.</text>
</comment>
<dbReference type="RefSeq" id="WP_343871736.1">
    <property type="nucleotide sequence ID" value="NZ_BAAAIX010000001.1"/>
</dbReference>